<reference evidence="2 3" key="1">
    <citation type="submission" date="2019-11" db="EMBL/GenBank/DDBJ databases">
        <authorList>
            <person name="Li X."/>
        </authorList>
    </citation>
    <scope>NUCLEOTIDE SEQUENCE [LARGE SCALE GENOMIC DNA]</scope>
    <source>
        <strain evidence="2 3">L9</strain>
    </source>
</reference>
<evidence type="ECO:0000256" key="1">
    <source>
        <dbReference type="SAM" id="Phobius"/>
    </source>
</evidence>
<organism evidence="2 3">
    <name type="scientific">Ornithinibacillus caprae</name>
    <dbReference type="NCBI Taxonomy" id="2678566"/>
    <lineage>
        <taxon>Bacteria</taxon>
        <taxon>Bacillati</taxon>
        <taxon>Bacillota</taxon>
        <taxon>Bacilli</taxon>
        <taxon>Bacillales</taxon>
        <taxon>Bacillaceae</taxon>
        <taxon>Ornithinibacillus</taxon>
    </lineage>
</organism>
<name>A0A6N8FE16_9BACI</name>
<evidence type="ECO:0000313" key="3">
    <source>
        <dbReference type="Proteomes" id="UP000469125"/>
    </source>
</evidence>
<comment type="caution">
    <text evidence="2">The sequence shown here is derived from an EMBL/GenBank/DDBJ whole genome shotgun (WGS) entry which is preliminary data.</text>
</comment>
<dbReference type="Pfam" id="PF07454">
    <property type="entry name" value="SpoIIP"/>
    <property type="match status" value="1"/>
</dbReference>
<keyword evidence="1" id="KW-0472">Membrane</keyword>
<dbReference type="EMBL" id="WOCA01000003">
    <property type="protein sequence ID" value="MUK87912.1"/>
    <property type="molecule type" value="Genomic_DNA"/>
</dbReference>
<sequence length="300" mass="34106">MLTDKEIFELIKETYPLEPNQEFVSETEKKLMKKAKRINKKKVVKRSSFAASGIVLFAITLSWLFLFGGKESAIHTINSFGENNIQAPFSGSESSIYIYHTHSKESFIPEINADAPQDANHNTLNITLIGDRLSQELEKRNISTIHNSSDFQNELVERGLPYEQSYSISREVLEQTLQDNNVNIAFDIHRDSNERMVTTQEISGVDYAKITFMVSSANENFEENQRFAEILHEKTEEMYPGLSSGISIFSSVNKDEQNNYNQDLLDQSVLLLIGGVENTLEEGYRTAEAFAEVIEQVVKK</sequence>
<dbReference type="InterPro" id="IPR010897">
    <property type="entry name" value="Spore_II_P"/>
</dbReference>
<evidence type="ECO:0000313" key="2">
    <source>
        <dbReference type="EMBL" id="MUK87912.1"/>
    </source>
</evidence>
<dbReference type="NCBIfam" id="TIGR02867">
    <property type="entry name" value="spore_II_P"/>
    <property type="match status" value="1"/>
</dbReference>
<dbReference type="AlphaFoldDB" id="A0A6N8FE16"/>
<accession>A0A6N8FE16</accession>
<feature type="transmembrane region" description="Helical" evidence="1">
    <location>
        <begin position="49"/>
        <end position="69"/>
    </location>
</feature>
<gene>
    <name evidence="2" type="ORF">GMD78_05800</name>
</gene>
<protein>
    <submittedName>
        <fullName evidence="2">Stage II sporulation protein P</fullName>
    </submittedName>
</protein>
<proteinExistence type="predicted"/>
<dbReference type="Proteomes" id="UP000469125">
    <property type="component" value="Unassembled WGS sequence"/>
</dbReference>
<keyword evidence="3" id="KW-1185">Reference proteome</keyword>
<dbReference type="RefSeq" id="WP_155667869.1">
    <property type="nucleotide sequence ID" value="NZ_WOCA01000003.1"/>
</dbReference>
<keyword evidence="1" id="KW-1133">Transmembrane helix</keyword>
<keyword evidence="1" id="KW-0812">Transmembrane</keyword>